<sequence length="186" mass="20624">MKKITLVLVALITLSTTTAQIKVGSATLPIEEKFGDVDLKINGYGKREMLWIDLYAGGLYLTNKTNDSKVVLDANENMAIKLDIISGFVTQSKMIKAVKDGFEKATFGNTKALDGRINKFIGFFSEPIVKKDVFDLVYIKDVGVKAFKNDKELGLIEGRDFKYALFKIWLGEDPASESLKKGMLGL</sequence>
<organism evidence="3 4">
    <name type="scientific">Aquimarina algiphila</name>
    <dbReference type="NCBI Taxonomy" id="2047982"/>
    <lineage>
        <taxon>Bacteria</taxon>
        <taxon>Pseudomonadati</taxon>
        <taxon>Bacteroidota</taxon>
        <taxon>Flavobacteriia</taxon>
        <taxon>Flavobacteriales</taxon>
        <taxon>Flavobacteriaceae</taxon>
        <taxon>Aquimarina</taxon>
    </lineage>
</organism>
<dbReference type="SUPFAM" id="SSF54626">
    <property type="entry name" value="Chalcone isomerase"/>
    <property type="match status" value="1"/>
</dbReference>
<gene>
    <name evidence="3" type="ORF">FOF46_22195</name>
</gene>
<feature type="domain" description="Chalcone isomerase" evidence="2">
    <location>
        <begin position="23"/>
        <end position="185"/>
    </location>
</feature>
<dbReference type="InterPro" id="IPR016088">
    <property type="entry name" value="Chalcone_isomerase_3-sand"/>
</dbReference>
<proteinExistence type="predicted"/>
<reference evidence="3 4" key="1">
    <citation type="submission" date="2019-07" db="EMBL/GenBank/DDBJ databases">
        <title>The draft genome sequence of Aquimarina algiphila M91.</title>
        <authorList>
            <person name="Meng X."/>
        </authorList>
    </citation>
    <scope>NUCLEOTIDE SEQUENCE [LARGE SCALE GENOMIC DNA]</scope>
    <source>
        <strain evidence="3 4">M91</strain>
    </source>
</reference>
<evidence type="ECO:0000259" key="2">
    <source>
        <dbReference type="Pfam" id="PF16036"/>
    </source>
</evidence>
<dbReference type="GO" id="GO:0016872">
    <property type="term" value="F:intramolecular lyase activity"/>
    <property type="evidence" value="ECO:0007669"/>
    <property type="project" value="InterPro"/>
</dbReference>
<dbReference type="Proteomes" id="UP000318833">
    <property type="component" value="Unassembled WGS sequence"/>
</dbReference>
<dbReference type="EMBL" id="VLNR01000057">
    <property type="protein sequence ID" value="TSE05646.1"/>
    <property type="molecule type" value="Genomic_DNA"/>
</dbReference>
<dbReference type="InterPro" id="IPR036298">
    <property type="entry name" value="Chalcone_isomerase_sf"/>
</dbReference>
<evidence type="ECO:0000256" key="1">
    <source>
        <dbReference type="SAM" id="SignalP"/>
    </source>
</evidence>
<dbReference type="AlphaFoldDB" id="A0A554VEW5"/>
<evidence type="ECO:0000313" key="3">
    <source>
        <dbReference type="EMBL" id="TSE05646.1"/>
    </source>
</evidence>
<name>A0A554VEW5_9FLAO</name>
<comment type="caution">
    <text evidence="3">The sequence shown here is derived from an EMBL/GenBank/DDBJ whole genome shotgun (WGS) entry which is preliminary data.</text>
</comment>
<dbReference type="Gene3D" id="3.50.70.10">
    <property type="match status" value="1"/>
</dbReference>
<dbReference type="RefSeq" id="WP_109437790.1">
    <property type="nucleotide sequence ID" value="NZ_CANLFO010000007.1"/>
</dbReference>
<dbReference type="OrthoDB" id="270742at2"/>
<dbReference type="InterPro" id="IPR016087">
    <property type="entry name" value="Chalcone_isomerase"/>
</dbReference>
<feature type="signal peptide" evidence="1">
    <location>
        <begin position="1"/>
        <end position="21"/>
    </location>
</feature>
<protein>
    <submittedName>
        <fullName evidence="3">Chalcone isomerase</fullName>
    </submittedName>
</protein>
<keyword evidence="1" id="KW-0732">Signal</keyword>
<keyword evidence="3" id="KW-0413">Isomerase</keyword>
<feature type="chain" id="PRO_5021720800" evidence="1">
    <location>
        <begin position="22"/>
        <end position="186"/>
    </location>
</feature>
<evidence type="ECO:0000313" key="4">
    <source>
        <dbReference type="Proteomes" id="UP000318833"/>
    </source>
</evidence>
<keyword evidence="4" id="KW-1185">Reference proteome</keyword>
<dbReference type="Pfam" id="PF16036">
    <property type="entry name" value="Chalcone_3"/>
    <property type="match status" value="1"/>
</dbReference>
<accession>A0A554VEW5</accession>